<dbReference type="InterPro" id="IPR012337">
    <property type="entry name" value="RNaseH-like_sf"/>
</dbReference>
<dbReference type="InterPro" id="IPR025525">
    <property type="entry name" value="hAT-like_transposase_RNase-H"/>
</dbReference>
<evidence type="ECO:0000259" key="1">
    <source>
        <dbReference type="Pfam" id="PF05699"/>
    </source>
</evidence>
<evidence type="ECO:0000313" key="4">
    <source>
        <dbReference type="Proteomes" id="UP001177003"/>
    </source>
</evidence>
<dbReference type="PANTHER" id="PTHR23272:SF179">
    <property type="entry name" value="ZINC FINGER BED DOMAIN-CONTAINING PROTEIN RICESLEEPER 2-LIKE ISOFORM X1"/>
    <property type="match status" value="1"/>
</dbReference>
<accession>A0AA35Z5I3</accession>
<proteinExistence type="predicted"/>
<dbReference type="InterPro" id="IPR008906">
    <property type="entry name" value="HATC_C_dom"/>
</dbReference>
<evidence type="ECO:0000259" key="2">
    <source>
        <dbReference type="Pfam" id="PF14372"/>
    </source>
</evidence>
<feature type="domain" description="hAT-like transposase RNase-H fold" evidence="2">
    <location>
        <begin position="3"/>
        <end position="103"/>
    </location>
</feature>
<name>A0AA35Z5I3_LACSI</name>
<dbReference type="AlphaFoldDB" id="A0AA35Z5I3"/>
<evidence type="ECO:0000313" key="3">
    <source>
        <dbReference type="EMBL" id="CAI9286281.1"/>
    </source>
</evidence>
<dbReference type="EMBL" id="OX465081">
    <property type="protein sequence ID" value="CAI9286281.1"/>
    <property type="molecule type" value="Genomic_DNA"/>
</dbReference>
<feature type="domain" description="HAT C-terminal dimerisation" evidence="1">
    <location>
        <begin position="162"/>
        <end position="209"/>
    </location>
</feature>
<dbReference type="Pfam" id="PF14372">
    <property type="entry name" value="hAT-like_RNase-H"/>
    <property type="match status" value="1"/>
</dbReference>
<dbReference type="Pfam" id="PF05699">
    <property type="entry name" value="Dimer_Tnp_hAT"/>
    <property type="match status" value="1"/>
</dbReference>
<sequence length="220" mass="24968">MFSGSKYPTANVFFPLICEIGYSLREWTKSPIEEIRDMADQMVSKFNKYWSAIHGIMGMAAVLDPRYKLKFVELLLHVLYGEEKTNIEFQNLESFVQTLFQEYESSNASKKRKSEGVYGGSVPGSSSFCSSISSSHRVGFKKLLSDIASIIRDDDESGGMSELNNYLKEKLLPKDMELDLLAWWKTNGIKYPTLQRIAKDILVIPISTLPRNQLSALVED</sequence>
<gene>
    <name evidence="3" type="ORF">LSALG_LOCUS25708</name>
</gene>
<dbReference type="SUPFAM" id="SSF53098">
    <property type="entry name" value="Ribonuclease H-like"/>
    <property type="match status" value="1"/>
</dbReference>
<keyword evidence="4" id="KW-1185">Reference proteome</keyword>
<protein>
    <recommendedName>
        <fullName evidence="5">HAT C-terminal dimerisation domain-containing protein</fullName>
    </recommendedName>
</protein>
<dbReference type="GO" id="GO:0003677">
    <property type="term" value="F:DNA binding"/>
    <property type="evidence" value="ECO:0007669"/>
    <property type="project" value="InterPro"/>
</dbReference>
<organism evidence="3 4">
    <name type="scientific">Lactuca saligna</name>
    <name type="common">Willowleaf lettuce</name>
    <dbReference type="NCBI Taxonomy" id="75948"/>
    <lineage>
        <taxon>Eukaryota</taxon>
        <taxon>Viridiplantae</taxon>
        <taxon>Streptophyta</taxon>
        <taxon>Embryophyta</taxon>
        <taxon>Tracheophyta</taxon>
        <taxon>Spermatophyta</taxon>
        <taxon>Magnoliopsida</taxon>
        <taxon>eudicotyledons</taxon>
        <taxon>Gunneridae</taxon>
        <taxon>Pentapetalae</taxon>
        <taxon>asterids</taxon>
        <taxon>campanulids</taxon>
        <taxon>Asterales</taxon>
        <taxon>Asteraceae</taxon>
        <taxon>Cichorioideae</taxon>
        <taxon>Cichorieae</taxon>
        <taxon>Lactucinae</taxon>
        <taxon>Lactuca</taxon>
    </lineage>
</organism>
<dbReference type="PANTHER" id="PTHR23272">
    <property type="entry name" value="BED FINGER-RELATED"/>
    <property type="match status" value="1"/>
</dbReference>
<dbReference type="GO" id="GO:0046983">
    <property type="term" value="F:protein dimerization activity"/>
    <property type="evidence" value="ECO:0007669"/>
    <property type="project" value="InterPro"/>
</dbReference>
<evidence type="ECO:0008006" key="5">
    <source>
        <dbReference type="Google" id="ProtNLM"/>
    </source>
</evidence>
<reference evidence="3" key="1">
    <citation type="submission" date="2023-04" db="EMBL/GenBank/DDBJ databases">
        <authorList>
            <person name="Vijverberg K."/>
            <person name="Xiong W."/>
            <person name="Schranz E."/>
        </authorList>
    </citation>
    <scope>NUCLEOTIDE SEQUENCE</scope>
</reference>
<dbReference type="Proteomes" id="UP001177003">
    <property type="component" value="Chromosome 5"/>
</dbReference>